<organism evidence="2 3">
    <name type="scientific">Okeania hirsuta</name>
    <dbReference type="NCBI Taxonomy" id="1458930"/>
    <lineage>
        <taxon>Bacteria</taxon>
        <taxon>Bacillati</taxon>
        <taxon>Cyanobacteriota</taxon>
        <taxon>Cyanophyceae</taxon>
        <taxon>Oscillatoriophycideae</taxon>
        <taxon>Oscillatoriales</taxon>
        <taxon>Microcoleaceae</taxon>
        <taxon>Okeania</taxon>
    </lineage>
</organism>
<dbReference type="RefSeq" id="WP_124155552.1">
    <property type="nucleotide sequence ID" value="NZ_CAWOLW010000215.1"/>
</dbReference>
<gene>
    <name evidence="2" type="primary">aac(3)-I</name>
    <name evidence="2" type="ORF">D5R40_28955</name>
</gene>
<dbReference type="Proteomes" id="UP000269154">
    <property type="component" value="Unassembled WGS sequence"/>
</dbReference>
<keyword evidence="2" id="KW-0808">Transferase</keyword>
<dbReference type="GO" id="GO:0016747">
    <property type="term" value="F:acyltransferase activity, transferring groups other than amino-acyl groups"/>
    <property type="evidence" value="ECO:0007669"/>
    <property type="project" value="InterPro"/>
</dbReference>
<name>A0A3N6P1N3_9CYAN</name>
<protein>
    <submittedName>
        <fullName evidence="2">AAC(3)-I family aminoglycoside N-acetyltransferase</fullName>
    </submittedName>
</protein>
<reference evidence="2 3" key="1">
    <citation type="journal article" date="2018" name="ACS Chem. Biol.">
        <title>Ketoreductase domain dysfunction expands chemodiversity: malyngamide biosynthesis in the cyanobacterium Okeania hirsuta.</title>
        <authorList>
            <person name="Moss N.A."/>
            <person name="Leao T."/>
            <person name="Rankin M."/>
            <person name="McCullough T.M."/>
            <person name="Qu P."/>
            <person name="Korobeynikov A."/>
            <person name="Smith J.L."/>
            <person name="Gerwick L."/>
            <person name="Gerwick W.H."/>
        </authorList>
    </citation>
    <scope>NUCLEOTIDE SEQUENCE [LARGE SCALE GENOMIC DNA]</scope>
    <source>
        <strain evidence="2 3">PAB10Feb10-1</strain>
    </source>
</reference>
<dbReference type="PANTHER" id="PTHR43072:SF60">
    <property type="entry name" value="L-2,4-DIAMINOBUTYRIC ACID ACETYLTRANSFERASE"/>
    <property type="match status" value="1"/>
</dbReference>
<dbReference type="InterPro" id="IPR000182">
    <property type="entry name" value="GNAT_dom"/>
</dbReference>
<dbReference type="EMBL" id="RCBY01000292">
    <property type="protein sequence ID" value="RQH25880.1"/>
    <property type="molecule type" value="Genomic_DNA"/>
</dbReference>
<dbReference type="AlphaFoldDB" id="A0A3N6P1N3"/>
<evidence type="ECO:0000313" key="3">
    <source>
        <dbReference type="Proteomes" id="UP000269154"/>
    </source>
</evidence>
<evidence type="ECO:0000313" key="2">
    <source>
        <dbReference type="EMBL" id="RQH25880.1"/>
    </source>
</evidence>
<dbReference type="Gene3D" id="3.40.630.30">
    <property type="match status" value="1"/>
</dbReference>
<sequence>MNSTENITIQHLSEKDIKLMQDLLNVFGDAFDEVETYCKVKPETDYLRKLLSRDYFIVLVALKHGEVVGGLAAYELHKFEQERSEIYIYDLAVSTEHRRQGIAMALIDTLKNIAVDRGAYVIFVQADYGDDPAIELYRKVGGVREDVLHFDIVVKHDE</sequence>
<dbReference type="PANTHER" id="PTHR43072">
    <property type="entry name" value="N-ACETYLTRANSFERASE"/>
    <property type="match status" value="1"/>
</dbReference>
<dbReference type="OrthoDB" id="9796129at2"/>
<feature type="domain" description="N-acetyltransferase" evidence="1">
    <location>
        <begin position="7"/>
        <end position="158"/>
    </location>
</feature>
<proteinExistence type="predicted"/>
<dbReference type="Pfam" id="PF00583">
    <property type="entry name" value="Acetyltransf_1"/>
    <property type="match status" value="1"/>
</dbReference>
<dbReference type="PROSITE" id="PS51186">
    <property type="entry name" value="GNAT"/>
    <property type="match status" value="1"/>
</dbReference>
<dbReference type="SUPFAM" id="SSF55729">
    <property type="entry name" value="Acyl-CoA N-acyltransferases (Nat)"/>
    <property type="match status" value="1"/>
</dbReference>
<comment type="caution">
    <text evidence="2">The sequence shown here is derived from an EMBL/GenBank/DDBJ whole genome shotgun (WGS) entry which is preliminary data.</text>
</comment>
<dbReference type="InterPro" id="IPR016181">
    <property type="entry name" value="Acyl_CoA_acyltransferase"/>
</dbReference>
<dbReference type="CDD" id="cd04301">
    <property type="entry name" value="NAT_SF"/>
    <property type="match status" value="1"/>
</dbReference>
<evidence type="ECO:0000259" key="1">
    <source>
        <dbReference type="PROSITE" id="PS51186"/>
    </source>
</evidence>
<accession>A0A3N6P1N3</accession>
<keyword evidence="3" id="KW-1185">Reference proteome</keyword>
<dbReference type="NCBIfam" id="NF033083">
    <property type="entry name" value="AAC_3_I"/>
    <property type="match status" value="1"/>
</dbReference>